<dbReference type="Proteomes" id="UP001152523">
    <property type="component" value="Unassembled WGS sequence"/>
</dbReference>
<name>A0AAV0BZ54_9ASTE</name>
<evidence type="ECO:0000313" key="2">
    <source>
        <dbReference type="Proteomes" id="UP001152523"/>
    </source>
</evidence>
<evidence type="ECO:0000313" key="1">
    <source>
        <dbReference type="EMBL" id="CAH9051898.1"/>
    </source>
</evidence>
<feature type="non-terminal residue" evidence="1">
    <location>
        <position position="71"/>
    </location>
</feature>
<dbReference type="AlphaFoldDB" id="A0AAV0BZ54"/>
<dbReference type="EMBL" id="CAMAPF010000004">
    <property type="protein sequence ID" value="CAH9051898.1"/>
    <property type="molecule type" value="Genomic_DNA"/>
</dbReference>
<gene>
    <name evidence="1" type="ORF">CEPIT_LOCUS296</name>
</gene>
<accession>A0AAV0BZ54</accession>
<evidence type="ECO:0008006" key="3">
    <source>
        <dbReference type="Google" id="ProtNLM"/>
    </source>
</evidence>
<proteinExistence type="predicted"/>
<sequence length="71" mass="8139">MEQLMVTVLFDGRWNTEKRFLAHSTHGLLLEVDGSYSNLLFALREMLNLGNDVDIKAISYQIDKAFHPTTI</sequence>
<keyword evidence="2" id="KW-1185">Reference proteome</keyword>
<comment type="caution">
    <text evidence="1">The sequence shown here is derived from an EMBL/GenBank/DDBJ whole genome shotgun (WGS) entry which is preliminary data.</text>
</comment>
<organism evidence="1 2">
    <name type="scientific">Cuscuta epithymum</name>
    <dbReference type="NCBI Taxonomy" id="186058"/>
    <lineage>
        <taxon>Eukaryota</taxon>
        <taxon>Viridiplantae</taxon>
        <taxon>Streptophyta</taxon>
        <taxon>Embryophyta</taxon>
        <taxon>Tracheophyta</taxon>
        <taxon>Spermatophyta</taxon>
        <taxon>Magnoliopsida</taxon>
        <taxon>eudicotyledons</taxon>
        <taxon>Gunneridae</taxon>
        <taxon>Pentapetalae</taxon>
        <taxon>asterids</taxon>
        <taxon>lamiids</taxon>
        <taxon>Solanales</taxon>
        <taxon>Convolvulaceae</taxon>
        <taxon>Cuscuteae</taxon>
        <taxon>Cuscuta</taxon>
        <taxon>Cuscuta subgen. Cuscuta</taxon>
    </lineage>
</organism>
<protein>
    <recommendedName>
        <fullName evidence="3">Cytokinin riboside 5'-monophosphate phosphoribohydrolase</fullName>
    </recommendedName>
</protein>
<reference evidence="1" key="1">
    <citation type="submission" date="2022-07" db="EMBL/GenBank/DDBJ databases">
        <authorList>
            <person name="Macas J."/>
            <person name="Novak P."/>
            <person name="Neumann P."/>
        </authorList>
    </citation>
    <scope>NUCLEOTIDE SEQUENCE</scope>
</reference>